<protein>
    <recommendedName>
        <fullName evidence="6 14">Pantothenate kinase</fullName>
        <ecNumber evidence="5 14">2.7.1.33</ecNumber>
    </recommendedName>
    <alternativeName>
        <fullName evidence="13 14">Pantothenic acid kinase</fullName>
    </alternativeName>
</protein>
<dbReference type="NCBIfam" id="TIGR00554">
    <property type="entry name" value="panK_bact"/>
    <property type="match status" value="1"/>
</dbReference>
<evidence type="ECO:0000256" key="15">
    <source>
        <dbReference type="RuleBase" id="RU003530"/>
    </source>
</evidence>
<keyword evidence="11 14" id="KW-0067">ATP-binding</keyword>
<evidence type="ECO:0000256" key="9">
    <source>
        <dbReference type="ARBA" id="ARBA00022741"/>
    </source>
</evidence>
<dbReference type="Pfam" id="PF00485">
    <property type="entry name" value="PRK"/>
    <property type="match status" value="1"/>
</dbReference>
<comment type="pathway">
    <text evidence="3 14 15">Cofactor biosynthesis; coenzyme A biosynthesis; CoA from (R)-pantothenate: step 1/5.</text>
</comment>
<keyword evidence="9 14" id="KW-0547">Nucleotide-binding</keyword>
<evidence type="ECO:0000256" key="10">
    <source>
        <dbReference type="ARBA" id="ARBA00022777"/>
    </source>
</evidence>
<keyword evidence="7 14" id="KW-0963">Cytoplasm</keyword>
<keyword evidence="12 14" id="KW-0173">Coenzyme A biosynthesis</keyword>
<evidence type="ECO:0000256" key="14">
    <source>
        <dbReference type="HAMAP-Rule" id="MF_00215"/>
    </source>
</evidence>
<dbReference type="STRING" id="54.SAMN02745121_07380"/>
<evidence type="ECO:0000256" key="3">
    <source>
        <dbReference type="ARBA" id="ARBA00005225"/>
    </source>
</evidence>
<dbReference type="RefSeq" id="WP_096331471.1">
    <property type="nucleotide sequence ID" value="NZ_FOMX01000033.1"/>
</dbReference>
<dbReference type="OrthoDB" id="1550976at2"/>
<dbReference type="CDD" id="cd02025">
    <property type="entry name" value="PanK"/>
    <property type="match status" value="1"/>
</dbReference>
<evidence type="ECO:0000259" key="16">
    <source>
        <dbReference type="Pfam" id="PF00485"/>
    </source>
</evidence>
<evidence type="ECO:0000256" key="8">
    <source>
        <dbReference type="ARBA" id="ARBA00022679"/>
    </source>
</evidence>
<dbReference type="PIRSF" id="PIRSF000545">
    <property type="entry name" value="Pantothenate_kin"/>
    <property type="match status" value="1"/>
</dbReference>
<organism evidence="17 18">
    <name type="scientific">Nannocystis exedens</name>
    <dbReference type="NCBI Taxonomy" id="54"/>
    <lineage>
        <taxon>Bacteria</taxon>
        <taxon>Pseudomonadati</taxon>
        <taxon>Myxococcota</taxon>
        <taxon>Polyangia</taxon>
        <taxon>Nannocystales</taxon>
        <taxon>Nannocystaceae</taxon>
        <taxon>Nannocystis</taxon>
    </lineage>
</organism>
<evidence type="ECO:0000256" key="13">
    <source>
        <dbReference type="ARBA" id="ARBA00032866"/>
    </source>
</evidence>
<evidence type="ECO:0000256" key="11">
    <source>
        <dbReference type="ARBA" id="ARBA00022840"/>
    </source>
</evidence>
<dbReference type="UniPathway" id="UPA00241">
    <property type="reaction ID" value="UER00352"/>
</dbReference>
<feature type="domain" description="Phosphoribulokinase/uridine kinase" evidence="16">
    <location>
        <begin position="87"/>
        <end position="229"/>
    </location>
</feature>
<dbReference type="EMBL" id="FOMX01000033">
    <property type="protein sequence ID" value="SFF18082.1"/>
    <property type="molecule type" value="Genomic_DNA"/>
</dbReference>
<feature type="binding site" evidence="14">
    <location>
        <begin position="92"/>
        <end position="99"/>
    </location>
    <ligand>
        <name>ATP</name>
        <dbReference type="ChEBI" id="CHEBI:30616"/>
    </ligand>
</feature>
<accession>A0A1I2GKS9</accession>
<evidence type="ECO:0000256" key="1">
    <source>
        <dbReference type="ARBA" id="ARBA00001206"/>
    </source>
</evidence>
<dbReference type="PANTHER" id="PTHR10285">
    <property type="entry name" value="URIDINE KINASE"/>
    <property type="match status" value="1"/>
</dbReference>
<keyword evidence="10 14" id="KW-0418">Kinase</keyword>
<dbReference type="GO" id="GO:0005524">
    <property type="term" value="F:ATP binding"/>
    <property type="evidence" value="ECO:0007669"/>
    <property type="project" value="UniProtKB-UniRule"/>
</dbReference>
<dbReference type="GO" id="GO:0005737">
    <property type="term" value="C:cytoplasm"/>
    <property type="evidence" value="ECO:0007669"/>
    <property type="project" value="UniProtKB-SubCell"/>
</dbReference>
<dbReference type="Gene3D" id="3.40.50.300">
    <property type="entry name" value="P-loop containing nucleotide triphosphate hydrolases"/>
    <property type="match status" value="1"/>
</dbReference>
<comment type="similarity">
    <text evidence="4 14 15">Belongs to the prokaryotic pantothenate kinase family.</text>
</comment>
<evidence type="ECO:0000256" key="5">
    <source>
        <dbReference type="ARBA" id="ARBA00012102"/>
    </source>
</evidence>
<name>A0A1I2GKS9_9BACT</name>
<evidence type="ECO:0000256" key="2">
    <source>
        <dbReference type="ARBA" id="ARBA00004496"/>
    </source>
</evidence>
<evidence type="ECO:0000256" key="4">
    <source>
        <dbReference type="ARBA" id="ARBA00006087"/>
    </source>
</evidence>
<evidence type="ECO:0000313" key="17">
    <source>
        <dbReference type="EMBL" id="SFF18082.1"/>
    </source>
</evidence>
<reference evidence="18" key="1">
    <citation type="submission" date="2016-10" db="EMBL/GenBank/DDBJ databases">
        <authorList>
            <person name="Varghese N."/>
            <person name="Submissions S."/>
        </authorList>
    </citation>
    <scope>NUCLEOTIDE SEQUENCE [LARGE SCALE GENOMIC DNA]</scope>
    <source>
        <strain evidence="18">ATCC 25963</strain>
    </source>
</reference>
<sequence>MTSRAPFATFDRDAWARLRDQTPLTLSEADLDALRGINERLSLDEVQAIWLPVTRLLNLRFAALRELRRVTQTFLGRTGPDHASPFILGLAGSVAVGKSTAGRVLQTILSRWPEHPRVDLVTTDGFLFPNATLEARGILQRKGFPESYDLRGLMRFVADVREGAEEVSAPVYSHLFYDIIPNERQYVRRPDILILEGLNVLQRGAHATGRKGVYVSDYFDFSIYVDADEAAIREWFFQRFRRLRETAFRDPHSYFHKYASMPEASAMQLAHTVWDNINGVNLRQNIAPTRERADLILEKAADHTVQRVRLRVG</sequence>
<comment type="subcellular location">
    <subcellularLocation>
        <location evidence="2 14 15">Cytoplasm</location>
    </subcellularLocation>
</comment>
<evidence type="ECO:0000256" key="6">
    <source>
        <dbReference type="ARBA" id="ARBA00015080"/>
    </source>
</evidence>
<proteinExistence type="inferred from homology"/>
<evidence type="ECO:0000313" key="18">
    <source>
        <dbReference type="Proteomes" id="UP000199400"/>
    </source>
</evidence>
<dbReference type="InterPro" id="IPR004566">
    <property type="entry name" value="PanK"/>
</dbReference>
<dbReference type="AlphaFoldDB" id="A0A1I2GKS9"/>
<comment type="catalytic activity">
    <reaction evidence="1 14 15">
        <text>(R)-pantothenate + ATP = (R)-4'-phosphopantothenate + ADP + H(+)</text>
        <dbReference type="Rhea" id="RHEA:16373"/>
        <dbReference type="ChEBI" id="CHEBI:10986"/>
        <dbReference type="ChEBI" id="CHEBI:15378"/>
        <dbReference type="ChEBI" id="CHEBI:29032"/>
        <dbReference type="ChEBI" id="CHEBI:30616"/>
        <dbReference type="ChEBI" id="CHEBI:456216"/>
        <dbReference type="EC" id="2.7.1.33"/>
    </reaction>
</comment>
<evidence type="ECO:0000256" key="12">
    <source>
        <dbReference type="ARBA" id="ARBA00022993"/>
    </source>
</evidence>
<dbReference type="GO" id="GO:0015937">
    <property type="term" value="P:coenzyme A biosynthetic process"/>
    <property type="evidence" value="ECO:0007669"/>
    <property type="project" value="UniProtKB-UniRule"/>
</dbReference>
<dbReference type="SUPFAM" id="SSF52540">
    <property type="entry name" value="P-loop containing nucleoside triphosphate hydrolases"/>
    <property type="match status" value="1"/>
</dbReference>
<keyword evidence="8 14" id="KW-0808">Transferase</keyword>
<dbReference type="InterPro" id="IPR006083">
    <property type="entry name" value="PRK/URK"/>
</dbReference>
<dbReference type="EC" id="2.7.1.33" evidence="5 14"/>
<dbReference type="Proteomes" id="UP000199400">
    <property type="component" value="Unassembled WGS sequence"/>
</dbReference>
<evidence type="ECO:0000256" key="7">
    <source>
        <dbReference type="ARBA" id="ARBA00022490"/>
    </source>
</evidence>
<gene>
    <name evidence="14" type="primary">coaA</name>
    <name evidence="17" type="ORF">SAMN02745121_07380</name>
</gene>
<dbReference type="InterPro" id="IPR027417">
    <property type="entry name" value="P-loop_NTPase"/>
</dbReference>
<keyword evidence="18" id="KW-1185">Reference proteome</keyword>
<dbReference type="GO" id="GO:0004594">
    <property type="term" value="F:pantothenate kinase activity"/>
    <property type="evidence" value="ECO:0007669"/>
    <property type="project" value="UniProtKB-UniRule"/>
</dbReference>
<dbReference type="HAMAP" id="MF_00215">
    <property type="entry name" value="Pantothen_kinase_1"/>
    <property type="match status" value="1"/>
</dbReference>